<proteinExistence type="predicted"/>
<sequence length="191" mass="20915">MCHAATFVIDRYACVCVAVLLTHHPPYKRTHPTVSPKTRMANSFRDGLGKLNVFFLMFASLDAITTASRTSTSISVPTVPVAMCTVDTQTPSTTGIGVVSVGTFVPLATLSVPKPSPVHVHVCSSSLVFLGTFAHDGSLRKKRKTNEYISFLRNMLPELKRKQPKLSNSSILRIASSLYRQRKVQQNASHS</sequence>
<protein>
    <submittedName>
        <fullName evidence="1">Putative transporter ywbF</fullName>
    </submittedName>
</protein>
<evidence type="ECO:0000313" key="1">
    <source>
        <dbReference type="EMBL" id="JAG04725.1"/>
    </source>
</evidence>
<dbReference type="AlphaFoldDB" id="A0A0A9WIP4"/>
<reference evidence="1" key="1">
    <citation type="journal article" date="2014" name="PLoS ONE">
        <title>Transcriptome-Based Identification of ABC Transporters in the Western Tarnished Plant Bug Lygus hesperus.</title>
        <authorList>
            <person name="Hull J.J."/>
            <person name="Chaney K."/>
            <person name="Geib S.M."/>
            <person name="Fabrick J.A."/>
            <person name="Brent C.S."/>
            <person name="Walsh D."/>
            <person name="Lavine L.C."/>
        </authorList>
    </citation>
    <scope>NUCLEOTIDE SEQUENCE</scope>
</reference>
<gene>
    <name evidence="1" type="primary">ywbF</name>
    <name evidence="1" type="ORF">CM83_16149</name>
</gene>
<organism evidence="1">
    <name type="scientific">Lygus hesperus</name>
    <name type="common">Western plant bug</name>
    <dbReference type="NCBI Taxonomy" id="30085"/>
    <lineage>
        <taxon>Eukaryota</taxon>
        <taxon>Metazoa</taxon>
        <taxon>Ecdysozoa</taxon>
        <taxon>Arthropoda</taxon>
        <taxon>Hexapoda</taxon>
        <taxon>Insecta</taxon>
        <taxon>Pterygota</taxon>
        <taxon>Neoptera</taxon>
        <taxon>Paraneoptera</taxon>
        <taxon>Hemiptera</taxon>
        <taxon>Heteroptera</taxon>
        <taxon>Panheteroptera</taxon>
        <taxon>Cimicomorpha</taxon>
        <taxon>Miridae</taxon>
        <taxon>Mirini</taxon>
        <taxon>Lygus</taxon>
    </lineage>
</organism>
<reference evidence="1" key="2">
    <citation type="submission" date="2014-07" db="EMBL/GenBank/DDBJ databases">
        <authorList>
            <person name="Hull J."/>
        </authorList>
    </citation>
    <scope>NUCLEOTIDE SEQUENCE</scope>
</reference>
<dbReference type="SUPFAM" id="SSF47095">
    <property type="entry name" value="HMG-box"/>
    <property type="match status" value="1"/>
</dbReference>
<dbReference type="InterPro" id="IPR036910">
    <property type="entry name" value="HMG_box_dom_sf"/>
</dbReference>
<dbReference type="GO" id="GO:0005634">
    <property type="term" value="C:nucleus"/>
    <property type="evidence" value="ECO:0007669"/>
    <property type="project" value="UniProtKB-ARBA"/>
</dbReference>
<dbReference type="EMBL" id="GBHO01038879">
    <property type="protein sequence ID" value="JAG04725.1"/>
    <property type="molecule type" value="Transcribed_RNA"/>
</dbReference>
<accession>A0A0A9WIP4</accession>
<name>A0A0A9WIP4_LYGHE</name>